<dbReference type="PANTHER" id="PTHR43643">
    <property type="entry name" value="HISTIDINOL-PHOSPHATE AMINOTRANSFERASE 2"/>
    <property type="match status" value="1"/>
</dbReference>
<evidence type="ECO:0000256" key="4">
    <source>
        <dbReference type="ARBA" id="ARBA00011738"/>
    </source>
</evidence>
<dbReference type="KEGG" id="phc:BBI08_13970"/>
<evidence type="ECO:0000259" key="12">
    <source>
        <dbReference type="Pfam" id="PF00155"/>
    </source>
</evidence>
<keyword evidence="8 11" id="KW-0663">Pyridoxal phosphate</keyword>
<organism evidence="13 14">
    <name type="scientific">Planococcus halocryophilus</name>
    <dbReference type="NCBI Taxonomy" id="1215089"/>
    <lineage>
        <taxon>Bacteria</taxon>
        <taxon>Bacillati</taxon>
        <taxon>Bacillota</taxon>
        <taxon>Bacilli</taxon>
        <taxon>Bacillales</taxon>
        <taxon>Caryophanaceae</taxon>
        <taxon>Planococcus</taxon>
    </lineage>
</organism>
<evidence type="ECO:0000256" key="10">
    <source>
        <dbReference type="ARBA" id="ARBA00047481"/>
    </source>
</evidence>
<dbReference type="InterPro" id="IPR004839">
    <property type="entry name" value="Aminotransferase_I/II_large"/>
</dbReference>
<accession>A0A1C7DU13</accession>
<comment type="subunit">
    <text evidence="4 11">Homodimer.</text>
</comment>
<evidence type="ECO:0000256" key="9">
    <source>
        <dbReference type="ARBA" id="ARBA00023102"/>
    </source>
</evidence>
<dbReference type="Proteomes" id="UP000092687">
    <property type="component" value="Chromosome"/>
</dbReference>
<dbReference type="InterPro" id="IPR015424">
    <property type="entry name" value="PyrdxlP-dep_Trfase"/>
</dbReference>
<dbReference type="Gene3D" id="3.90.1150.10">
    <property type="entry name" value="Aspartate Aminotransferase, domain 1"/>
    <property type="match status" value="1"/>
</dbReference>
<keyword evidence="6 11" id="KW-0028">Amino-acid biosynthesis</keyword>
<dbReference type="OrthoDB" id="9813612at2"/>
<name>A0A1C7DU13_9BACL</name>
<keyword evidence="14" id="KW-1185">Reference proteome</keyword>
<evidence type="ECO:0000256" key="2">
    <source>
        <dbReference type="ARBA" id="ARBA00005011"/>
    </source>
</evidence>
<protein>
    <recommendedName>
        <fullName evidence="11">Histidinol-phosphate aminotransferase</fullName>
        <ecNumber evidence="11">2.6.1.9</ecNumber>
    </recommendedName>
    <alternativeName>
        <fullName evidence="11">Imidazole acetol-phosphate transaminase</fullName>
    </alternativeName>
</protein>
<dbReference type="GO" id="GO:0030170">
    <property type="term" value="F:pyridoxal phosphate binding"/>
    <property type="evidence" value="ECO:0007669"/>
    <property type="project" value="InterPro"/>
</dbReference>
<evidence type="ECO:0000256" key="3">
    <source>
        <dbReference type="ARBA" id="ARBA00007970"/>
    </source>
</evidence>
<dbReference type="InterPro" id="IPR015421">
    <property type="entry name" value="PyrdxlP-dep_Trfase_major"/>
</dbReference>
<dbReference type="AlphaFoldDB" id="A0A1C7DU13"/>
<comment type="cofactor">
    <cofactor evidence="1 11">
        <name>pyridoxal 5'-phosphate</name>
        <dbReference type="ChEBI" id="CHEBI:597326"/>
    </cofactor>
</comment>
<dbReference type="InterPro" id="IPR005861">
    <property type="entry name" value="HisP_aminotrans"/>
</dbReference>
<dbReference type="PANTHER" id="PTHR43643:SF6">
    <property type="entry name" value="HISTIDINOL-PHOSPHATE AMINOTRANSFERASE"/>
    <property type="match status" value="1"/>
</dbReference>
<evidence type="ECO:0000256" key="7">
    <source>
        <dbReference type="ARBA" id="ARBA00022679"/>
    </source>
</evidence>
<evidence type="ECO:0000256" key="6">
    <source>
        <dbReference type="ARBA" id="ARBA00022605"/>
    </source>
</evidence>
<reference evidence="13" key="1">
    <citation type="submission" date="2016-10" db="EMBL/GenBank/DDBJ databases">
        <authorList>
            <person name="de Groot N.N."/>
        </authorList>
    </citation>
    <scope>NUCLEOTIDE SEQUENCE</scope>
    <source>
        <strain evidence="13">DSM 24743</strain>
    </source>
</reference>
<dbReference type="GO" id="GO:0004400">
    <property type="term" value="F:histidinol-phosphate transaminase activity"/>
    <property type="evidence" value="ECO:0007669"/>
    <property type="project" value="UniProtKB-UniRule"/>
</dbReference>
<proteinExistence type="inferred from homology"/>
<evidence type="ECO:0000256" key="11">
    <source>
        <dbReference type="HAMAP-Rule" id="MF_01023"/>
    </source>
</evidence>
<dbReference type="UniPathway" id="UPA00031">
    <property type="reaction ID" value="UER00012"/>
</dbReference>
<dbReference type="Gene3D" id="3.40.640.10">
    <property type="entry name" value="Type I PLP-dependent aspartate aminotransferase-like (Major domain)"/>
    <property type="match status" value="1"/>
</dbReference>
<dbReference type="CDD" id="cd00609">
    <property type="entry name" value="AAT_like"/>
    <property type="match status" value="1"/>
</dbReference>
<keyword evidence="7 11" id="KW-0808">Transferase</keyword>
<dbReference type="GO" id="GO:0000105">
    <property type="term" value="P:L-histidine biosynthetic process"/>
    <property type="evidence" value="ECO:0007669"/>
    <property type="project" value="UniProtKB-UniRule"/>
</dbReference>
<dbReference type="NCBIfam" id="TIGR01141">
    <property type="entry name" value="hisC"/>
    <property type="match status" value="1"/>
</dbReference>
<dbReference type="SUPFAM" id="SSF53383">
    <property type="entry name" value="PLP-dependent transferases"/>
    <property type="match status" value="1"/>
</dbReference>
<dbReference type="EMBL" id="CP016537">
    <property type="protein sequence ID" value="ANU14892.1"/>
    <property type="molecule type" value="Genomic_DNA"/>
</dbReference>
<dbReference type="RefSeq" id="WP_008496298.1">
    <property type="nucleotide sequence ID" value="NZ_CP016537.2"/>
</dbReference>
<evidence type="ECO:0000313" key="14">
    <source>
        <dbReference type="Proteomes" id="UP000092687"/>
    </source>
</evidence>
<evidence type="ECO:0000256" key="1">
    <source>
        <dbReference type="ARBA" id="ARBA00001933"/>
    </source>
</evidence>
<feature type="modified residue" description="N6-(pyridoxal phosphate)lysine" evidence="11">
    <location>
        <position position="228"/>
    </location>
</feature>
<keyword evidence="5 11" id="KW-0032">Aminotransferase</keyword>
<evidence type="ECO:0000256" key="5">
    <source>
        <dbReference type="ARBA" id="ARBA00022576"/>
    </source>
</evidence>
<dbReference type="EC" id="2.6.1.9" evidence="11"/>
<sequence length="369" mass="40159">MTSSSKITARKTLEKIQPYSPGKPIWEVQKELGLDRVVKLASNENPLGPSPKAVAAIQNGLAGLNRYPDADASALKKAIAEKYQVTPKQVITTNGADELITLISEAFLEEGDEVIVPSPSFSEYDFGAHIMGATVVPVKFKEDFEYDVDALISAVTEKTKIIYICTPNNPTGTYIPKSDLDKLVDALDDVLVVIDAAYDHFADAADYTNGVEYVNAGYPVVTLETFSKIYGIAGVRVGFGIAPEAIVQSILKVKEPFNVNTLAQIAATAAIGDAEHVETSQETNKVGRQQLYKAFDELGLTYIESMANFVLVQIGEDGENLYKQLMAKGVIVRHGKIWGLPDYVRVSVGTEEENQFFIDALTSLLVKQA</sequence>
<gene>
    <name evidence="11" type="primary">hisC</name>
    <name evidence="13" type="ORF">BBI08_13970</name>
</gene>
<evidence type="ECO:0000256" key="8">
    <source>
        <dbReference type="ARBA" id="ARBA00022898"/>
    </source>
</evidence>
<dbReference type="InterPro" id="IPR015422">
    <property type="entry name" value="PyrdxlP-dep_Trfase_small"/>
</dbReference>
<feature type="domain" description="Aminotransferase class I/classII large" evidence="12">
    <location>
        <begin position="37"/>
        <end position="361"/>
    </location>
</feature>
<comment type="similarity">
    <text evidence="3 11">Belongs to the class-II pyridoxal-phosphate-dependent aminotransferase family. Histidinol-phosphate aminotransferase subfamily.</text>
</comment>
<comment type="pathway">
    <text evidence="2 11">Amino-acid biosynthesis; L-histidine biosynthesis; L-histidine from 5-phospho-alpha-D-ribose 1-diphosphate: step 7/9.</text>
</comment>
<dbReference type="Pfam" id="PF00155">
    <property type="entry name" value="Aminotran_1_2"/>
    <property type="match status" value="1"/>
</dbReference>
<comment type="catalytic activity">
    <reaction evidence="10 11">
        <text>L-histidinol phosphate + 2-oxoglutarate = 3-(imidazol-4-yl)-2-oxopropyl phosphate + L-glutamate</text>
        <dbReference type="Rhea" id="RHEA:23744"/>
        <dbReference type="ChEBI" id="CHEBI:16810"/>
        <dbReference type="ChEBI" id="CHEBI:29985"/>
        <dbReference type="ChEBI" id="CHEBI:57766"/>
        <dbReference type="ChEBI" id="CHEBI:57980"/>
        <dbReference type="EC" id="2.6.1.9"/>
    </reaction>
</comment>
<keyword evidence="9 11" id="KW-0368">Histidine biosynthesis</keyword>
<dbReference type="InterPro" id="IPR050106">
    <property type="entry name" value="HistidinolP_aminotransfase"/>
</dbReference>
<evidence type="ECO:0000313" key="13">
    <source>
        <dbReference type="EMBL" id="ANU14892.1"/>
    </source>
</evidence>
<dbReference type="STRING" id="1215089.BBI08_13970"/>
<dbReference type="HAMAP" id="MF_01023">
    <property type="entry name" value="HisC_aminotrans_2"/>
    <property type="match status" value="1"/>
</dbReference>